<gene>
    <name evidence="2" type="ORF">OS129_05705</name>
</gene>
<name>A0A9Q4C8G2_9CORY</name>
<evidence type="ECO:0000313" key="3">
    <source>
        <dbReference type="Proteomes" id="UP001071478"/>
    </source>
</evidence>
<proteinExistence type="predicted"/>
<sequence length="155" mass="16372">MATPRTEPGSGILGDLPLAVAGGVLTAMPDHIPHRLIRWGVDVVVLVAAAATTAALTDTTSAAPDKEPDGDGSTPVETRDDTRRPVNPTVLVIGLALLYMSFYADARIRRGLVGWLRSRGVTRPHTVLGVCTVPVLLGIRALENTTESPDGTMKR</sequence>
<dbReference type="EMBL" id="JAPMKU010000002">
    <property type="protein sequence ID" value="MCX7468369.1"/>
    <property type="molecule type" value="Genomic_DNA"/>
</dbReference>
<protein>
    <submittedName>
        <fullName evidence="2">Uncharacterized protein</fullName>
    </submittedName>
</protein>
<dbReference type="Proteomes" id="UP001071478">
    <property type="component" value="Unassembled WGS sequence"/>
</dbReference>
<feature type="region of interest" description="Disordered" evidence="1">
    <location>
        <begin position="58"/>
        <end position="83"/>
    </location>
</feature>
<comment type="caution">
    <text evidence="2">The sequence shown here is derived from an EMBL/GenBank/DDBJ whole genome shotgun (WGS) entry which is preliminary data.</text>
</comment>
<evidence type="ECO:0000313" key="2">
    <source>
        <dbReference type="EMBL" id="MCX7468369.1"/>
    </source>
</evidence>
<accession>A0A9Q4C8G2</accession>
<reference evidence="2" key="1">
    <citation type="submission" date="2022-11" db="EMBL/GenBank/DDBJ databases">
        <title>Corynebacterium sp. isolated from Penguins.</title>
        <authorList>
            <person name="Sedlar K."/>
            <person name="Svec P."/>
        </authorList>
    </citation>
    <scope>NUCLEOTIDE SEQUENCE</scope>
    <source>
        <strain evidence="2">P7374</strain>
    </source>
</reference>
<organism evidence="2 3">
    <name type="scientific">Corynebacterium pygosceleis</name>
    <dbReference type="NCBI Taxonomy" id="2800406"/>
    <lineage>
        <taxon>Bacteria</taxon>
        <taxon>Bacillati</taxon>
        <taxon>Actinomycetota</taxon>
        <taxon>Actinomycetes</taxon>
        <taxon>Mycobacteriales</taxon>
        <taxon>Corynebacteriaceae</taxon>
        <taxon>Corynebacterium</taxon>
    </lineage>
</organism>
<dbReference type="RefSeq" id="WP_248167617.1">
    <property type="nucleotide sequence ID" value="NZ_JALNJA010000002.1"/>
</dbReference>
<evidence type="ECO:0000256" key="1">
    <source>
        <dbReference type="SAM" id="MobiDB-lite"/>
    </source>
</evidence>
<dbReference type="AlphaFoldDB" id="A0A9Q4C8G2"/>